<proteinExistence type="inferred from homology"/>
<dbReference type="GO" id="GO:0008863">
    <property type="term" value="F:formate dehydrogenase (NAD+) activity"/>
    <property type="evidence" value="ECO:0007669"/>
    <property type="project" value="InterPro"/>
</dbReference>
<gene>
    <name evidence="14" type="ordered locus">Daro_1818</name>
</gene>
<feature type="domain" description="Molybdopterin dinucleotide-binding" evidence="13">
    <location>
        <begin position="697"/>
        <end position="813"/>
    </location>
</feature>
<dbReference type="KEGG" id="dar:Daro_1818"/>
<dbReference type="GO" id="GO:0047111">
    <property type="term" value="F:formate dehydrogenase (cytochrome-c-553) activity"/>
    <property type="evidence" value="ECO:0007669"/>
    <property type="project" value="InterPro"/>
</dbReference>
<feature type="domain" description="Molybdopterin oxidoreductase" evidence="12">
    <location>
        <begin position="12"/>
        <end position="389"/>
    </location>
</feature>
<evidence type="ECO:0000256" key="8">
    <source>
        <dbReference type="ARBA" id="ARBA00022933"/>
    </source>
</evidence>
<dbReference type="Gene3D" id="2.40.40.20">
    <property type="match status" value="1"/>
</dbReference>
<sequence length="820" mass="91696">MASLAPTFGRGAMTNHWVDIKNADVVLVMGGNAAEAHPVGFKWVIEAKKQNKAKLVVVDPRFTRSASVADFYAPIRTGTDIAFLGGVINYLLTNDKIHHEYVKAYTDFSFLVGNDYAFDDGIFSGYNPEKRSYDKASWNYVKGEDGYVKTDPTLQDPRCVYQLMKQHYSRYTPEMVEKICGTPKDAFLKVAEMMASTATGDRTMTILYALGWTQHSQGSQMIRTGAMVQMLLGNIGVAGGGMNALRGHSNIQGLTDLGLMSNLLPGYMTLPGEKETDYAAYIAKRAPKPMRPNQMSYWQNYEKFHVSLMKSWFGDAATKENNWGFDMLPKLDKVHDVLMVMDDMYQGKMNGYFCQGFNPLASFPNKAKLGAAMAKLKYMVIIDPLATETSEFWKNYGEYNDVDPAKIQTTVFRLPSSCFAEEDGSLVSSSRLLQWHWKGAEPPGEAKTDPAIMAGIFMKLKAMYKEKGGAYPDAILNLTWAYKDPYEPSPEEVAKEYNGKALVDLYDPKDPTKLIRKAGEQLDSFALLRDDGTTTSGCWIFSGAWTQAGNNMARRDNSDPWGNGQTLNWAWAWPVNRRILYNRASCDPSGKPFNPKRKQIWWNGTAWTGSDIPDFKADSNPADGMGPFIMNPEGIARFFAREMMAEGPFPEHYEPFETPIGTNPMNKNPKAISNPAARVFKGDMEVFGTAKDFPYAATTYRLTEHFHYWTKHAKINAILQPEQFVEIGEELAKEKGIASGDKVKVRSNRGFIKAVAVVTKRIKGLNVNGQKVHHVGIPIHWGFKGVARMGFLSNTLTPFVGDANSQTPEFKSFLVNIEKI</sequence>
<dbReference type="CDD" id="cd02792">
    <property type="entry name" value="MopB_CT_Formate-Dh-Na-like"/>
    <property type="match status" value="1"/>
</dbReference>
<evidence type="ECO:0000256" key="6">
    <source>
        <dbReference type="ARBA" id="ARBA00022729"/>
    </source>
</evidence>
<dbReference type="EMBL" id="CP000089">
    <property type="protein sequence ID" value="AAZ46564.1"/>
    <property type="molecule type" value="Genomic_DNA"/>
</dbReference>
<keyword evidence="6" id="KW-0732">Signal</keyword>
<evidence type="ECO:0000256" key="2">
    <source>
        <dbReference type="ARBA" id="ARBA00004418"/>
    </source>
</evidence>
<organism evidence="14">
    <name type="scientific">Dechloromonas aromatica (strain RCB)</name>
    <dbReference type="NCBI Taxonomy" id="159087"/>
    <lineage>
        <taxon>Bacteria</taxon>
        <taxon>Pseudomonadati</taxon>
        <taxon>Pseudomonadota</taxon>
        <taxon>Betaproteobacteria</taxon>
        <taxon>Rhodocyclales</taxon>
        <taxon>Azonexaceae</taxon>
        <taxon>Dechloromonas</taxon>
    </lineage>
</organism>
<keyword evidence="9 14" id="KW-0560">Oxidoreductase</keyword>
<comment type="similarity">
    <text evidence="3">Belongs to the prokaryotic molybdopterin-containing oxidoreductase family.</text>
</comment>
<dbReference type="SUPFAM" id="SSF53706">
    <property type="entry name" value="Formate dehydrogenase/DMSO reductase, domains 1-3"/>
    <property type="match status" value="1"/>
</dbReference>
<dbReference type="InterPro" id="IPR006656">
    <property type="entry name" value="Mopterin_OxRdtase"/>
</dbReference>
<dbReference type="Gene3D" id="3.40.228.10">
    <property type="entry name" value="Dimethylsulfoxide Reductase, domain 2"/>
    <property type="match status" value="2"/>
</dbReference>
<protein>
    <submittedName>
        <fullName evidence="14">Formate dehydrogenase (Quinone-dependent) catalytic subunit</fullName>
        <ecNumber evidence="14">1.2.1.2</ecNumber>
    </submittedName>
</protein>
<dbReference type="AlphaFoldDB" id="Q47F17"/>
<keyword evidence="10" id="KW-0408">Iron</keyword>
<comment type="subcellular location">
    <subcellularLocation>
        <location evidence="2">Periplasm</location>
    </subcellularLocation>
</comment>
<evidence type="ECO:0000256" key="5">
    <source>
        <dbReference type="ARBA" id="ARBA00022723"/>
    </source>
</evidence>
<evidence type="ECO:0000313" key="14">
    <source>
        <dbReference type="EMBL" id="AAZ46564.1"/>
    </source>
</evidence>
<evidence type="ECO:0000256" key="11">
    <source>
        <dbReference type="ARBA" id="ARBA00023014"/>
    </source>
</evidence>
<dbReference type="eggNOG" id="COG0243">
    <property type="taxonomic scope" value="Bacteria"/>
</dbReference>
<dbReference type="EC" id="1.2.1.2" evidence="14"/>
<evidence type="ECO:0000259" key="13">
    <source>
        <dbReference type="Pfam" id="PF01568"/>
    </source>
</evidence>
<evidence type="ECO:0000256" key="10">
    <source>
        <dbReference type="ARBA" id="ARBA00023004"/>
    </source>
</evidence>
<dbReference type="FunFam" id="3.40.228.10:FF:000009">
    <property type="entry name" value="Formate dehydrogenase, alpha subunit, selenocysteine-containing"/>
    <property type="match status" value="1"/>
</dbReference>
<dbReference type="Gene3D" id="3.40.50.740">
    <property type="match status" value="1"/>
</dbReference>
<name>Q47F17_DECAR</name>
<dbReference type="NCBIfam" id="TIGR01553">
    <property type="entry name" value="formate-DH-alph"/>
    <property type="match status" value="1"/>
</dbReference>
<evidence type="ECO:0000256" key="7">
    <source>
        <dbReference type="ARBA" id="ARBA00022764"/>
    </source>
</evidence>
<keyword evidence="5" id="KW-0479">Metal-binding</keyword>
<dbReference type="HOGENOM" id="CLU_000422_1_2_4"/>
<reference evidence="14" key="1">
    <citation type="submission" date="2005-08" db="EMBL/GenBank/DDBJ databases">
        <title>Complete sequence of Dechloromonas aromatica RCB.</title>
        <authorList>
            <person name="Salinero K.K."/>
            <person name="Copeland A."/>
            <person name="Lucas S."/>
            <person name="Lapidus A."/>
            <person name="Barry K."/>
            <person name="Detter J.C."/>
            <person name="Glavina T."/>
            <person name="Hammon N."/>
            <person name="Israni S."/>
            <person name="Pitluck S."/>
            <person name="Di Bartolo G."/>
            <person name="Trong S."/>
            <person name="Schmutz J."/>
            <person name="Larimer F."/>
            <person name="Land M."/>
            <person name="Ivanova N."/>
            <person name="Richardson P."/>
        </authorList>
    </citation>
    <scope>NUCLEOTIDE SEQUENCE</scope>
    <source>
        <strain evidence="14">RCB</strain>
    </source>
</reference>
<dbReference type="GO" id="GO:0042597">
    <property type="term" value="C:periplasmic space"/>
    <property type="evidence" value="ECO:0007669"/>
    <property type="project" value="UniProtKB-SubCell"/>
</dbReference>
<dbReference type="SUPFAM" id="SSF50692">
    <property type="entry name" value="ADC-like"/>
    <property type="match status" value="1"/>
</dbReference>
<accession>Q47F17</accession>
<dbReference type="PANTHER" id="PTHR43598">
    <property type="entry name" value="TUNGSTEN-CONTAINING FORMYLMETHANOFURAN DEHYDROGENASE 2 SUBUNIT B"/>
    <property type="match status" value="1"/>
</dbReference>
<dbReference type="GO" id="GO:0009055">
    <property type="term" value="F:electron transfer activity"/>
    <property type="evidence" value="ECO:0007669"/>
    <property type="project" value="InterPro"/>
</dbReference>
<dbReference type="FunFam" id="2.40.40.20:FF:000017">
    <property type="entry name" value="Formate dehydrogenase, alpha subunit"/>
    <property type="match status" value="1"/>
</dbReference>
<dbReference type="PANTHER" id="PTHR43598:SF1">
    <property type="entry name" value="FORMATE DEHYDROGENASE-O MAJOR SUBUNIT"/>
    <property type="match status" value="1"/>
</dbReference>
<dbReference type="FunFam" id="3.40.228.10:FF:000006">
    <property type="entry name" value="Formate dehydrogenase, alpha subunit, selenocysteine-containing"/>
    <property type="match status" value="1"/>
</dbReference>
<dbReference type="FunFam" id="3.40.50.740:FF:000007">
    <property type="entry name" value="Formate dehydrogenase, alpha subunit, selenocysteine-containing"/>
    <property type="match status" value="1"/>
</dbReference>
<dbReference type="Pfam" id="PF01568">
    <property type="entry name" value="Molydop_binding"/>
    <property type="match status" value="1"/>
</dbReference>
<dbReference type="GO" id="GO:0043546">
    <property type="term" value="F:molybdopterin cofactor binding"/>
    <property type="evidence" value="ECO:0007669"/>
    <property type="project" value="InterPro"/>
</dbReference>
<dbReference type="eggNOG" id="COG3383">
    <property type="taxonomic scope" value="Bacteria"/>
</dbReference>
<evidence type="ECO:0000256" key="4">
    <source>
        <dbReference type="ARBA" id="ARBA00022485"/>
    </source>
</evidence>
<dbReference type="InterPro" id="IPR006443">
    <property type="entry name" value="Formate-DH-alph_fdnG"/>
</dbReference>
<keyword evidence="8" id="KW-0712">Selenocysteine</keyword>
<evidence type="ECO:0000256" key="3">
    <source>
        <dbReference type="ARBA" id="ARBA00010312"/>
    </source>
</evidence>
<keyword evidence="4" id="KW-0004">4Fe-4S</keyword>
<dbReference type="InterPro" id="IPR006657">
    <property type="entry name" value="MoPterin_dinucl-bd_dom"/>
</dbReference>
<dbReference type="GO" id="GO:0030151">
    <property type="term" value="F:molybdenum ion binding"/>
    <property type="evidence" value="ECO:0007669"/>
    <property type="project" value="TreeGrafter"/>
</dbReference>
<keyword evidence="11" id="KW-0411">Iron-sulfur</keyword>
<dbReference type="InterPro" id="IPR009010">
    <property type="entry name" value="Asp_de-COase-like_dom_sf"/>
</dbReference>
<evidence type="ECO:0000259" key="12">
    <source>
        <dbReference type="Pfam" id="PF00384"/>
    </source>
</evidence>
<evidence type="ECO:0000256" key="1">
    <source>
        <dbReference type="ARBA" id="ARBA00001966"/>
    </source>
</evidence>
<dbReference type="Pfam" id="PF00384">
    <property type="entry name" value="Molybdopterin"/>
    <property type="match status" value="1"/>
</dbReference>
<comment type="cofactor">
    <cofactor evidence="1">
        <name>[4Fe-4S] cluster</name>
        <dbReference type="ChEBI" id="CHEBI:49883"/>
    </cofactor>
</comment>
<keyword evidence="7" id="KW-0574">Periplasm</keyword>
<dbReference type="GO" id="GO:0051539">
    <property type="term" value="F:4 iron, 4 sulfur cluster binding"/>
    <property type="evidence" value="ECO:0007669"/>
    <property type="project" value="UniProtKB-KW"/>
</dbReference>
<dbReference type="GO" id="GO:0009061">
    <property type="term" value="P:anaerobic respiration"/>
    <property type="evidence" value="ECO:0007669"/>
    <property type="project" value="TreeGrafter"/>
</dbReference>
<dbReference type="STRING" id="159087.Daro_1818"/>
<evidence type="ECO:0000256" key="9">
    <source>
        <dbReference type="ARBA" id="ARBA00023002"/>
    </source>
</evidence>